<feature type="region of interest" description="Disordered" evidence="1">
    <location>
        <begin position="82"/>
        <end position="107"/>
    </location>
</feature>
<sequence length="126" mass="14463">MPLFLYPLLYTRNIFSLNPVAIFIILQLDKARVDLMNKNNPRFILRNYIAENAIRAAEKGDYSVVQYVLSVLESPFSDDVEPMIESQSKSSIESQSESTEVEGGSDHIEFTFDHKAPRWAHQLRVT</sequence>
<dbReference type="PANTHER" id="PTHR12153">
    <property type="entry name" value="SELENOPROTEIN O"/>
    <property type="match status" value="1"/>
</dbReference>
<reference evidence="2" key="1">
    <citation type="submission" date="2020-04" db="EMBL/GenBank/DDBJ databases">
        <authorList>
            <person name="Alioto T."/>
            <person name="Alioto T."/>
            <person name="Gomez Garrido J."/>
        </authorList>
    </citation>
    <scope>NUCLEOTIDE SEQUENCE</scope>
    <source>
        <strain evidence="2">A484AB</strain>
    </source>
</reference>
<evidence type="ECO:0000313" key="2">
    <source>
        <dbReference type="EMBL" id="CAB4008169.1"/>
    </source>
</evidence>
<evidence type="ECO:0000256" key="1">
    <source>
        <dbReference type="SAM" id="MobiDB-lite"/>
    </source>
</evidence>
<dbReference type="OrthoDB" id="10254721at2759"/>
<comment type="caution">
    <text evidence="2">The sequence shown here is derived from an EMBL/GenBank/DDBJ whole genome shotgun (WGS) entry which is preliminary data.</text>
</comment>
<accession>A0A7D9EGX1</accession>
<dbReference type="AlphaFoldDB" id="A0A7D9EGX1"/>
<feature type="compositionally biased region" description="Low complexity" evidence="1">
    <location>
        <begin position="84"/>
        <end position="98"/>
    </location>
</feature>
<dbReference type="EMBL" id="CACRXK020006043">
    <property type="protein sequence ID" value="CAB4008169.1"/>
    <property type="molecule type" value="Genomic_DNA"/>
</dbReference>
<dbReference type="Proteomes" id="UP001152795">
    <property type="component" value="Unassembled WGS sequence"/>
</dbReference>
<protein>
    <submittedName>
        <fullName evidence="2">Uncharacterized protein</fullName>
    </submittedName>
</protein>
<gene>
    <name evidence="2" type="ORF">PACLA_8A059409</name>
</gene>
<name>A0A7D9EGX1_PARCT</name>
<proteinExistence type="predicted"/>
<dbReference type="PANTHER" id="PTHR12153:SF15">
    <property type="entry name" value="PROTEIN ADENYLYLTRANSFERASE SELO, MITOCHONDRIAL"/>
    <property type="match status" value="1"/>
</dbReference>
<evidence type="ECO:0000313" key="3">
    <source>
        <dbReference type="Proteomes" id="UP001152795"/>
    </source>
</evidence>
<keyword evidence="3" id="KW-1185">Reference proteome</keyword>
<organism evidence="2 3">
    <name type="scientific">Paramuricea clavata</name>
    <name type="common">Red gorgonian</name>
    <name type="synonym">Violescent sea-whip</name>
    <dbReference type="NCBI Taxonomy" id="317549"/>
    <lineage>
        <taxon>Eukaryota</taxon>
        <taxon>Metazoa</taxon>
        <taxon>Cnidaria</taxon>
        <taxon>Anthozoa</taxon>
        <taxon>Octocorallia</taxon>
        <taxon>Malacalcyonacea</taxon>
        <taxon>Plexauridae</taxon>
        <taxon>Paramuricea</taxon>
    </lineage>
</organism>